<organism evidence="9 10">
    <name type="scientific">Paraphotobacterium marinum</name>
    <dbReference type="NCBI Taxonomy" id="1755811"/>
    <lineage>
        <taxon>Bacteria</taxon>
        <taxon>Pseudomonadati</taxon>
        <taxon>Pseudomonadota</taxon>
        <taxon>Gammaproteobacteria</taxon>
        <taxon>Vibrionales</taxon>
        <taxon>Vibrionaceae</taxon>
        <taxon>Paraphotobacterium</taxon>
    </lineage>
</organism>
<evidence type="ECO:0000256" key="7">
    <source>
        <dbReference type="ARBA" id="ARBA00060680"/>
    </source>
</evidence>
<gene>
    <name evidence="9" type="ORF">CF386_09435</name>
</gene>
<evidence type="ECO:0000256" key="4">
    <source>
        <dbReference type="ARBA" id="ARBA00052790"/>
    </source>
</evidence>
<dbReference type="PANTHER" id="PTHR42796:SF4">
    <property type="entry name" value="FUMARYLACETOACETATE HYDROLASE DOMAIN-CONTAINING PROTEIN 2A"/>
    <property type="match status" value="1"/>
</dbReference>
<comment type="catalytic activity">
    <reaction evidence="4">
        <text>(2E,4Z)-5-hydroxypenta-2,4-diene-1,2,5-tricarboxylate = (3E,5R)-5-carboxy-2-oxohept-3-enedioate</text>
        <dbReference type="Rhea" id="RHEA:18813"/>
        <dbReference type="ChEBI" id="CHEBI:47961"/>
        <dbReference type="ChEBI" id="CHEBI:87491"/>
        <dbReference type="EC" id="5.3.3.10"/>
    </reaction>
</comment>
<dbReference type="GO" id="GO:0008704">
    <property type="term" value="F:5-carboxymethyl-2-hydroxymuconate delta-isomerase activity"/>
    <property type="evidence" value="ECO:0007669"/>
    <property type="project" value="UniProtKB-EC"/>
</dbReference>
<keyword evidence="2" id="KW-0479">Metal-binding</keyword>
<comment type="pathway">
    <text evidence="7">Aromatic compound metabolism; 4-hydroxyphenylacetate degradation; pyruvate and succinate semialdehyde from 4-hydroxyphenylacetate: step 5/7.</text>
</comment>
<evidence type="ECO:0000256" key="6">
    <source>
        <dbReference type="ARBA" id="ARBA00060569"/>
    </source>
</evidence>
<dbReference type="Gene3D" id="3.90.850.10">
    <property type="entry name" value="Fumarylacetoacetase-like, C-terminal domain"/>
    <property type="match status" value="1"/>
</dbReference>
<dbReference type="InterPro" id="IPR051121">
    <property type="entry name" value="FAH"/>
</dbReference>
<accession>A0A220VGI2</accession>
<feature type="domain" description="Fumarylacetoacetase-like C-terminal" evidence="8">
    <location>
        <begin position="73"/>
        <end position="277"/>
    </location>
</feature>
<dbReference type="KEGG" id="pmai:CF386_09435"/>
<keyword evidence="10" id="KW-1185">Reference proteome</keyword>
<dbReference type="GO" id="GO:0018800">
    <property type="term" value="F:5-oxopent-3-ene-1,2,5-tricarboxylate decarboxylase activity"/>
    <property type="evidence" value="ECO:0007669"/>
    <property type="project" value="UniProtKB-EC"/>
</dbReference>
<evidence type="ECO:0000259" key="8">
    <source>
        <dbReference type="Pfam" id="PF01557"/>
    </source>
</evidence>
<dbReference type="SUPFAM" id="SSF56529">
    <property type="entry name" value="FAH"/>
    <property type="match status" value="1"/>
</dbReference>
<evidence type="ECO:0000313" key="9">
    <source>
        <dbReference type="EMBL" id="ASK79282.1"/>
    </source>
</evidence>
<comment type="pathway">
    <text evidence="6">Aromatic compound metabolism; 4-hydroxyphenylacetate degradation; pyruvate and succinate semialdehyde from 4-hydroxyphenylacetate: step 4/7.</text>
</comment>
<dbReference type="FunFam" id="3.90.850.10:FF:000002">
    <property type="entry name" value="2-hydroxyhepta-2,4-diene-1,7-dioate isomerase"/>
    <property type="match status" value="1"/>
</dbReference>
<dbReference type="InterPro" id="IPR036663">
    <property type="entry name" value="Fumarylacetoacetase_C_sf"/>
</dbReference>
<dbReference type="EMBL" id="CP022356">
    <property type="protein sequence ID" value="ASK79282.1"/>
    <property type="molecule type" value="Genomic_DNA"/>
</dbReference>
<proteinExistence type="inferred from homology"/>
<comment type="function">
    <text evidence="5">Decarboxylates OPET (5-oxo-pent-3-ene-1,2,5-tricarboxylic acid) into HHDD (2-hydroxy-hept-2,4-diene-1,7-dioate) and isomerizes it to OHED (2-oxo-hept-3-ene-1,7-dioate).</text>
</comment>
<evidence type="ECO:0000256" key="3">
    <source>
        <dbReference type="ARBA" id="ARBA00051258"/>
    </source>
</evidence>
<evidence type="ECO:0000313" key="10">
    <source>
        <dbReference type="Proteomes" id="UP000242175"/>
    </source>
</evidence>
<name>A0A220VGI2_9GAMM</name>
<keyword evidence="9" id="KW-0413">Isomerase</keyword>
<reference evidence="9 10" key="1">
    <citation type="journal article" date="2016" name="Int. J. Syst. Evol. Microbiol.">
        <title>Paraphotobacterium marinum gen. nov., sp. nov., a member of the family Vibrionaceae, isolated from surface seawater.</title>
        <authorList>
            <person name="Huang Z."/>
            <person name="Dong C."/>
            <person name="Shao Z."/>
        </authorList>
    </citation>
    <scope>NUCLEOTIDE SEQUENCE [LARGE SCALE GENOMIC DNA]</scope>
    <source>
        <strain evidence="9 10">NSCS20N07D</strain>
    </source>
</reference>
<dbReference type="GO" id="GO:0019752">
    <property type="term" value="P:carboxylic acid metabolic process"/>
    <property type="evidence" value="ECO:0007669"/>
    <property type="project" value="UniProtKB-ARBA"/>
</dbReference>
<dbReference type="AlphaFoldDB" id="A0A220VGI2"/>
<dbReference type="Pfam" id="PF01557">
    <property type="entry name" value="FAA_hydrolase"/>
    <property type="match status" value="1"/>
</dbReference>
<dbReference type="InterPro" id="IPR011234">
    <property type="entry name" value="Fumarylacetoacetase-like_C"/>
</dbReference>
<dbReference type="Proteomes" id="UP000242175">
    <property type="component" value="Chromosome small"/>
</dbReference>
<dbReference type="RefSeq" id="WP_089074190.1">
    <property type="nucleotide sequence ID" value="NZ_CBCSAM010000002.1"/>
</dbReference>
<evidence type="ECO:0000256" key="1">
    <source>
        <dbReference type="ARBA" id="ARBA00010211"/>
    </source>
</evidence>
<protein>
    <submittedName>
        <fullName evidence="9">2-hydroxyhepta-2,4-diene-1,7-dioate isomerase</fullName>
    </submittedName>
</protein>
<evidence type="ECO:0000256" key="2">
    <source>
        <dbReference type="ARBA" id="ARBA00022723"/>
    </source>
</evidence>
<dbReference type="OrthoDB" id="9805307at2"/>
<evidence type="ECO:0000256" key="5">
    <source>
        <dbReference type="ARBA" id="ARBA00057150"/>
    </source>
</evidence>
<sequence length="297" mass="32387">MKLLRFGPKGQEKPGLIDKDGTIRDLSAYITDVNGDALSTEVLNKLQTIDPNTLPEVDENTRIGPCVGNVGKFLCVGLNYSDHAKESGMALPKEPEIFTKATSAISGPNDNIIKPKNSDKLDWEVELAIIIGKEAKYVDEVDAEDHIAGYCVCNDVSERTFQLEKGSQWDKGKGCDTFGPIGPWLVTKDEVKDVLNLKMWLKVNGKTFQNGNSNTMVFKPAYIVSYLSQFMSLQPGDVITTGTPPGVGLGQTPPHYLNSGDKIELGIEGLGTQSQTVCDYKSSTNAITHKELETVTE</sequence>
<dbReference type="PANTHER" id="PTHR42796">
    <property type="entry name" value="FUMARYLACETOACETATE HYDROLASE DOMAIN-CONTAINING PROTEIN 2A-RELATED"/>
    <property type="match status" value="1"/>
</dbReference>
<comment type="similarity">
    <text evidence="1">Belongs to the FAH family.</text>
</comment>
<comment type="catalytic activity">
    <reaction evidence="3">
        <text>(3E,5R)-5-carboxy-2-oxohept-3-enedioate + H(+) = (4Z)-2-oxohept-4-enedioate + CO2</text>
        <dbReference type="Rhea" id="RHEA:14397"/>
        <dbReference type="ChEBI" id="CHEBI:15378"/>
        <dbReference type="ChEBI" id="CHEBI:16526"/>
        <dbReference type="ChEBI" id="CHEBI:87491"/>
        <dbReference type="ChEBI" id="CHEBI:87507"/>
        <dbReference type="EC" id="4.1.1.68"/>
    </reaction>
</comment>
<dbReference type="GO" id="GO:0046872">
    <property type="term" value="F:metal ion binding"/>
    <property type="evidence" value="ECO:0007669"/>
    <property type="project" value="UniProtKB-KW"/>
</dbReference>